<keyword evidence="4" id="KW-0418">Kinase</keyword>
<dbReference type="EMBL" id="VDUY01000002">
    <property type="protein sequence ID" value="TXL66989.1"/>
    <property type="molecule type" value="Genomic_DNA"/>
</dbReference>
<dbReference type="InterPro" id="IPR036890">
    <property type="entry name" value="HATPase_C_sf"/>
</dbReference>
<organism evidence="4 5">
    <name type="scientific">Zeimonas arvi</name>
    <dbReference type="NCBI Taxonomy" id="2498847"/>
    <lineage>
        <taxon>Bacteria</taxon>
        <taxon>Pseudomonadati</taxon>
        <taxon>Pseudomonadota</taxon>
        <taxon>Betaproteobacteria</taxon>
        <taxon>Burkholderiales</taxon>
        <taxon>Burkholderiaceae</taxon>
        <taxon>Zeimonas</taxon>
    </lineage>
</organism>
<dbReference type="SUPFAM" id="SSF55874">
    <property type="entry name" value="ATPase domain of HSP90 chaperone/DNA topoisomerase II/histidine kinase"/>
    <property type="match status" value="1"/>
</dbReference>
<dbReference type="InterPro" id="IPR050640">
    <property type="entry name" value="Bact_2-comp_sensor_kinase"/>
</dbReference>
<feature type="transmembrane region" description="Helical" evidence="2">
    <location>
        <begin position="51"/>
        <end position="70"/>
    </location>
</feature>
<dbReference type="PANTHER" id="PTHR34220">
    <property type="entry name" value="SENSOR HISTIDINE KINASE YPDA"/>
    <property type="match status" value="1"/>
</dbReference>
<dbReference type="Pfam" id="PF06580">
    <property type="entry name" value="His_kinase"/>
    <property type="match status" value="1"/>
</dbReference>
<dbReference type="GO" id="GO:0016020">
    <property type="term" value="C:membrane"/>
    <property type="evidence" value="ECO:0007669"/>
    <property type="project" value="InterPro"/>
</dbReference>
<dbReference type="Gene3D" id="3.30.565.10">
    <property type="entry name" value="Histidine kinase-like ATPase, C-terminal domain"/>
    <property type="match status" value="1"/>
</dbReference>
<keyword evidence="2" id="KW-0812">Transmembrane</keyword>
<feature type="transmembrane region" description="Helical" evidence="2">
    <location>
        <begin position="143"/>
        <end position="164"/>
    </location>
</feature>
<keyword evidence="2" id="KW-0472">Membrane</keyword>
<evidence type="ECO:0000313" key="4">
    <source>
        <dbReference type="EMBL" id="TXL66989.1"/>
    </source>
</evidence>
<proteinExistence type="predicted"/>
<dbReference type="InterPro" id="IPR010559">
    <property type="entry name" value="Sig_transdc_His_kin_internal"/>
</dbReference>
<reference evidence="4 5" key="1">
    <citation type="submission" date="2019-06" db="EMBL/GenBank/DDBJ databases">
        <title>Quisquiliibacterium sp. nov., isolated from a maize field.</title>
        <authorList>
            <person name="Lin S.-Y."/>
            <person name="Tsai C.-F."/>
            <person name="Young C.-C."/>
        </authorList>
    </citation>
    <scope>NUCLEOTIDE SEQUENCE [LARGE SCALE GENOMIC DNA]</scope>
    <source>
        <strain evidence="4 5">CC-CFT501</strain>
    </source>
</reference>
<dbReference type="AlphaFoldDB" id="A0A5C8P049"/>
<protein>
    <submittedName>
        <fullName evidence="4">Sensor histidine kinase</fullName>
    </submittedName>
</protein>
<evidence type="ECO:0000313" key="5">
    <source>
        <dbReference type="Proteomes" id="UP000321548"/>
    </source>
</evidence>
<feature type="region of interest" description="Disordered" evidence="1">
    <location>
        <begin position="1"/>
        <end position="28"/>
    </location>
</feature>
<evidence type="ECO:0000256" key="2">
    <source>
        <dbReference type="SAM" id="Phobius"/>
    </source>
</evidence>
<dbReference type="OrthoDB" id="2514702at2"/>
<feature type="compositionally biased region" description="Basic and acidic residues" evidence="1">
    <location>
        <begin position="1"/>
        <end position="10"/>
    </location>
</feature>
<dbReference type="GO" id="GO:0000155">
    <property type="term" value="F:phosphorelay sensor kinase activity"/>
    <property type="evidence" value="ECO:0007669"/>
    <property type="project" value="InterPro"/>
</dbReference>
<gene>
    <name evidence="4" type="ORF">FHP08_05020</name>
</gene>
<feature type="transmembrane region" description="Helical" evidence="2">
    <location>
        <begin position="76"/>
        <end position="98"/>
    </location>
</feature>
<keyword evidence="2" id="KW-1133">Transmembrane helix</keyword>
<accession>A0A5C8P049</accession>
<name>A0A5C8P049_9BURK</name>
<sequence length="381" mass="42632">MARARREPRPGRQGRSMNDAQPPAPRRRRLTDGAALPVLPDCCNLGTVARVLLPLNVALVLVALVAAPDIRSVPAAAMRAGAVANPVALLSLLAFCFARRIVNGWPRPAQWAAALALPSMLAFAVAVFVGWVQDGNRSLPDLLLGAFYTVPLTAAITWLIAEFLRLRLVSLQPSQAEGRLQALQARIRPHFLFNSLNTVIGLMRSDPRQAERTLENLADLFRVFMKDSRELVPLDDEVLLCKEYLTIEKLRLTDRLEVHWDLGAMPGDALLPSLLLQPLVENAVHHGIEPRTEPGEVRIRISRNSDRVRVEIMNPLPDAPPVRSGNHMALSNVRERLALTFDVEGQLETQAEDGLFRVVVQFPYRKERRRRDVRRTFDPDR</sequence>
<evidence type="ECO:0000256" key="1">
    <source>
        <dbReference type="SAM" id="MobiDB-lite"/>
    </source>
</evidence>
<evidence type="ECO:0000259" key="3">
    <source>
        <dbReference type="Pfam" id="PF06580"/>
    </source>
</evidence>
<feature type="domain" description="Signal transduction histidine kinase internal region" evidence="3">
    <location>
        <begin position="179"/>
        <end position="256"/>
    </location>
</feature>
<dbReference type="PANTHER" id="PTHR34220:SF7">
    <property type="entry name" value="SENSOR HISTIDINE KINASE YPDA"/>
    <property type="match status" value="1"/>
</dbReference>
<feature type="transmembrane region" description="Helical" evidence="2">
    <location>
        <begin position="110"/>
        <end position="131"/>
    </location>
</feature>
<dbReference type="Proteomes" id="UP000321548">
    <property type="component" value="Unassembled WGS sequence"/>
</dbReference>
<keyword evidence="5" id="KW-1185">Reference proteome</keyword>
<keyword evidence="4" id="KW-0808">Transferase</keyword>
<comment type="caution">
    <text evidence="4">The sequence shown here is derived from an EMBL/GenBank/DDBJ whole genome shotgun (WGS) entry which is preliminary data.</text>
</comment>